<keyword evidence="3" id="KW-1185">Reference proteome</keyword>
<reference evidence="2 3" key="1">
    <citation type="journal article" date="2015" name="Genome Biol.">
        <title>Comparative genomics of Steinernema reveals deeply conserved gene regulatory networks.</title>
        <authorList>
            <person name="Dillman A.R."/>
            <person name="Macchietto M."/>
            <person name="Porter C.F."/>
            <person name="Rogers A."/>
            <person name="Williams B."/>
            <person name="Antoshechkin I."/>
            <person name="Lee M.M."/>
            <person name="Goodwin Z."/>
            <person name="Lu X."/>
            <person name="Lewis E.E."/>
            <person name="Goodrich-Blair H."/>
            <person name="Stock S.P."/>
            <person name="Adams B.J."/>
            <person name="Sternberg P.W."/>
            <person name="Mortazavi A."/>
        </authorList>
    </citation>
    <scope>NUCLEOTIDE SEQUENCE [LARGE SCALE GENOMIC DNA]</scope>
    <source>
        <strain evidence="2 3">ALL</strain>
    </source>
</reference>
<keyword evidence="1" id="KW-0472">Membrane</keyword>
<accession>A0A4V6A0Q1</accession>
<keyword evidence="1" id="KW-1133">Transmembrane helix</keyword>
<dbReference type="AlphaFoldDB" id="A0A4V6A0Q1"/>
<proteinExistence type="predicted"/>
<comment type="caution">
    <text evidence="2">The sequence shown here is derived from an EMBL/GenBank/DDBJ whole genome shotgun (WGS) entry which is preliminary data.</text>
</comment>
<dbReference type="Proteomes" id="UP000298663">
    <property type="component" value="Unassembled WGS sequence"/>
</dbReference>
<reference evidence="2 3" key="2">
    <citation type="journal article" date="2019" name="G3 (Bethesda)">
        <title>Hybrid Assembly of the Genome of the Entomopathogenic Nematode Steinernema carpocapsae Identifies the X-Chromosome.</title>
        <authorList>
            <person name="Serra L."/>
            <person name="Macchietto M."/>
            <person name="Macias-Munoz A."/>
            <person name="McGill C.J."/>
            <person name="Rodriguez I.M."/>
            <person name="Rodriguez B."/>
            <person name="Murad R."/>
            <person name="Mortazavi A."/>
        </authorList>
    </citation>
    <scope>NUCLEOTIDE SEQUENCE [LARGE SCALE GENOMIC DNA]</scope>
    <source>
        <strain evidence="2 3">ALL</strain>
    </source>
</reference>
<organism evidence="2 3">
    <name type="scientific">Steinernema carpocapsae</name>
    <name type="common">Entomopathogenic nematode</name>
    <dbReference type="NCBI Taxonomy" id="34508"/>
    <lineage>
        <taxon>Eukaryota</taxon>
        <taxon>Metazoa</taxon>
        <taxon>Ecdysozoa</taxon>
        <taxon>Nematoda</taxon>
        <taxon>Chromadorea</taxon>
        <taxon>Rhabditida</taxon>
        <taxon>Tylenchina</taxon>
        <taxon>Panagrolaimomorpha</taxon>
        <taxon>Strongyloidoidea</taxon>
        <taxon>Steinernematidae</taxon>
        <taxon>Steinernema</taxon>
    </lineage>
</organism>
<name>A0A4V6A0Q1_STECR</name>
<keyword evidence="1" id="KW-0812">Transmembrane</keyword>
<dbReference type="EMBL" id="AZBU02000006">
    <property type="protein sequence ID" value="TKR72395.1"/>
    <property type="molecule type" value="Genomic_DNA"/>
</dbReference>
<gene>
    <name evidence="2" type="ORF">L596_019846</name>
</gene>
<evidence type="ECO:0000313" key="2">
    <source>
        <dbReference type="EMBL" id="TKR72395.1"/>
    </source>
</evidence>
<protein>
    <submittedName>
        <fullName evidence="2">Uncharacterized protein</fullName>
    </submittedName>
</protein>
<sequence length="107" mass="11665">MPPGKSHGNASLSASHISLTCAYSPVLLATSFSRHFSCFERSVISIAMLSSSARFPSRYAQTFWSYVLLYFHVICSADFSCFALGVWDMSEAAVTVANCAFVDCKVC</sequence>
<feature type="transmembrane region" description="Helical" evidence="1">
    <location>
        <begin position="63"/>
        <end position="87"/>
    </location>
</feature>
<evidence type="ECO:0000313" key="3">
    <source>
        <dbReference type="Proteomes" id="UP000298663"/>
    </source>
</evidence>
<evidence type="ECO:0000256" key="1">
    <source>
        <dbReference type="SAM" id="Phobius"/>
    </source>
</evidence>